<dbReference type="SUPFAM" id="SSF56801">
    <property type="entry name" value="Acetyl-CoA synthetase-like"/>
    <property type="match status" value="1"/>
</dbReference>
<dbReference type="Pfam" id="PF13193">
    <property type="entry name" value="AMP-binding_C"/>
    <property type="match status" value="1"/>
</dbReference>
<dbReference type="EMBL" id="AORZ01000104">
    <property type="protein sequence ID" value="EME97718.1"/>
    <property type="molecule type" value="Genomic_DNA"/>
</dbReference>
<dbReference type="InterPro" id="IPR050237">
    <property type="entry name" value="ATP-dep_AMP-bd_enzyme"/>
</dbReference>
<dbReference type="Gene3D" id="3.40.50.12780">
    <property type="entry name" value="N-terminal domain of ligase-like"/>
    <property type="match status" value="1"/>
</dbReference>
<name>M2ZY70_STRM1</name>
<evidence type="ECO:0000313" key="5">
    <source>
        <dbReference type="EMBL" id="EME97718.1"/>
    </source>
</evidence>
<dbReference type="InterPro" id="IPR025110">
    <property type="entry name" value="AMP-bd_C"/>
</dbReference>
<dbReference type="InterPro" id="IPR042099">
    <property type="entry name" value="ANL_N_sf"/>
</dbReference>
<evidence type="ECO:0000259" key="4">
    <source>
        <dbReference type="Pfam" id="PF13193"/>
    </source>
</evidence>
<evidence type="ECO:0000256" key="2">
    <source>
        <dbReference type="ARBA" id="ARBA00022598"/>
    </source>
</evidence>
<dbReference type="AlphaFoldDB" id="M2ZY70"/>
<evidence type="ECO:0000313" key="6">
    <source>
        <dbReference type="Proteomes" id="UP000011740"/>
    </source>
</evidence>
<gene>
    <name evidence="5" type="ORF">H340_24987</name>
</gene>
<keyword evidence="2 5" id="KW-0436">Ligase</keyword>
<dbReference type="InterPro" id="IPR045851">
    <property type="entry name" value="AMP-bd_C_sf"/>
</dbReference>
<reference evidence="5 6" key="1">
    <citation type="journal article" date="2013" name="Genome Announc.">
        <title>Whole-Genome Shotgun Assembly and Analysis of the Genome of Streptomyces mobaraensis DSM 40847, a Strain for Industrial Production of Microbial Transglutaminase.</title>
        <authorList>
            <person name="Yang H."/>
            <person name="He T."/>
            <person name="Wu W."/>
            <person name="Zhu W."/>
            <person name="Lu B."/>
            <person name="Sun W."/>
        </authorList>
    </citation>
    <scope>NUCLEOTIDE SEQUENCE [LARGE SCALE GENOMIC DNA]</scope>
    <source>
        <strain evidence="5 6">DSM 40847</strain>
    </source>
</reference>
<dbReference type="Pfam" id="PF00501">
    <property type="entry name" value="AMP-binding"/>
    <property type="match status" value="1"/>
</dbReference>
<dbReference type="PROSITE" id="PS00455">
    <property type="entry name" value="AMP_BINDING"/>
    <property type="match status" value="1"/>
</dbReference>
<dbReference type="InterPro" id="IPR020845">
    <property type="entry name" value="AMP-binding_CS"/>
</dbReference>
<dbReference type="InterPro" id="IPR000873">
    <property type="entry name" value="AMP-dep_synth/lig_dom"/>
</dbReference>
<dbReference type="FunFam" id="3.30.300.30:FF:000008">
    <property type="entry name" value="2,3-dihydroxybenzoate-AMP ligase"/>
    <property type="match status" value="1"/>
</dbReference>
<dbReference type="Gene3D" id="3.30.300.30">
    <property type="match status" value="1"/>
</dbReference>
<dbReference type="eggNOG" id="COG0318">
    <property type="taxonomic scope" value="Bacteria"/>
</dbReference>
<dbReference type="STRING" id="1223523.H340_24987"/>
<evidence type="ECO:0000259" key="3">
    <source>
        <dbReference type="Pfam" id="PF00501"/>
    </source>
</evidence>
<comment type="similarity">
    <text evidence="1">Belongs to the ATP-dependent AMP-binding enzyme family.</text>
</comment>
<evidence type="ECO:0000256" key="1">
    <source>
        <dbReference type="ARBA" id="ARBA00006432"/>
    </source>
</evidence>
<dbReference type="GO" id="GO:0016878">
    <property type="term" value="F:acid-thiol ligase activity"/>
    <property type="evidence" value="ECO:0007669"/>
    <property type="project" value="UniProtKB-ARBA"/>
</dbReference>
<dbReference type="PANTHER" id="PTHR43767:SF1">
    <property type="entry name" value="NONRIBOSOMAL PEPTIDE SYNTHASE PES1 (EUROFUNG)-RELATED"/>
    <property type="match status" value="1"/>
</dbReference>
<dbReference type="Proteomes" id="UP000011740">
    <property type="component" value="Unassembled WGS sequence"/>
</dbReference>
<feature type="domain" description="AMP-dependent synthetase/ligase" evidence="3">
    <location>
        <begin position="50"/>
        <end position="407"/>
    </location>
</feature>
<comment type="caution">
    <text evidence="5">The sequence shown here is derived from an EMBL/GenBank/DDBJ whole genome shotgun (WGS) entry which is preliminary data.</text>
</comment>
<proteinExistence type="inferred from homology"/>
<protein>
    <submittedName>
        <fullName evidence="5">O-succinylbenzoate--CoA ligase</fullName>
    </submittedName>
</protein>
<dbReference type="PANTHER" id="PTHR43767">
    <property type="entry name" value="LONG-CHAIN-FATTY-ACID--COA LIGASE"/>
    <property type="match status" value="1"/>
</dbReference>
<feature type="domain" description="AMP-binding enzyme C-terminal" evidence="4">
    <location>
        <begin position="457"/>
        <end position="534"/>
    </location>
</feature>
<sequence length="559" mass="58317">MTVTGPATAARTAAEGGTAMGRAPAAGLGAVPRAGTYAAAGRTNVAYLLHRAAAEAPDAPAVCEGADVLRDYRGLAERAAAIGGALLRAYGLRPGDRVALAMRNTPFYPEVLFGVWWAGLVAVPMNARLHPREFAQLVEDCGARVCVATGELTGPLGGQGLGPAVLVDVDELCGTAGRPGPPAGVADDAPAWLFYTSGTTGRPKGATLTHRNLRAATDSALADIGDGVEASMLHIAPMSHAGGLFGLAHVARARAQVFPRGGAVTADTLEEALRAFGPVAFFAVPTILRRLLDPALLPDGLVPRVHRILYGGAPMYREDLERVVARFGAGRLWQGYGQGESPGTITHLRPEDHAGDDPEALGRRLAGVGRARTGVEVRVADPDGREVPTGTTGEVLVRGATVMSGYWNAPEATARTLRGGWLHTGDLGRLDADGFLTLVDRAKDLVISGGSNIYPREVEEVLLRHPAVAEAAVVGAPDPEWGELPVAFVVRADGGGTAGLEAALEAHCLGRMARYKRPRRFLFVAALPKNSYGKVLKTELRGLIGRPPEADNPRAGTAI</sequence>
<accession>M2ZY70</accession>
<organism evidence="5 6">
    <name type="scientific">Streptomyces mobaraensis (strain ATCC 29032 / DSM 40847 / JCM 4168 / NBRC 13819 / NCIMB 11159 / IPCR 16-22)</name>
    <dbReference type="NCBI Taxonomy" id="1223523"/>
    <lineage>
        <taxon>Bacteria</taxon>
        <taxon>Bacillati</taxon>
        <taxon>Actinomycetota</taxon>
        <taxon>Actinomycetes</taxon>
        <taxon>Kitasatosporales</taxon>
        <taxon>Streptomycetaceae</taxon>
        <taxon>Streptomyces</taxon>
    </lineage>
</organism>
<dbReference type="PATRIC" id="fig|1223523.3.peg.5075"/>